<feature type="region of interest" description="Disordered" evidence="1">
    <location>
        <begin position="85"/>
        <end position="106"/>
    </location>
</feature>
<feature type="compositionally biased region" description="Basic and acidic residues" evidence="1">
    <location>
        <begin position="190"/>
        <end position="201"/>
    </location>
</feature>
<feature type="compositionally biased region" description="Polar residues" evidence="1">
    <location>
        <begin position="94"/>
        <end position="106"/>
    </location>
</feature>
<dbReference type="EMBL" id="MN963999">
    <property type="protein sequence ID" value="QIQ19261.1"/>
    <property type="molecule type" value="Viral_cRNA"/>
</dbReference>
<organism evidence="2">
    <name type="scientific">Perhabdovirus trutta</name>
    <dbReference type="NCBI Taxonomy" id="179986"/>
    <lineage>
        <taxon>Viruses</taxon>
        <taxon>Riboviria</taxon>
        <taxon>Orthornavirae</taxon>
        <taxon>Negarnaviricota</taxon>
        <taxon>Haploviricotina</taxon>
        <taxon>Monjiviricetes</taxon>
        <taxon>Mononegavirales</taxon>
        <taxon>Rhabdoviridae</taxon>
        <taxon>Alpharhabdovirinae</taxon>
        <taxon>Perhabdovirus</taxon>
    </lineage>
</organism>
<accession>A0A6M3H6T0</accession>
<feature type="region of interest" description="Disordered" evidence="1">
    <location>
        <begin position="23"/>
        <end position="42"/>
    </location>
</feature>
<evidence type="ECO:0000256" key="1">
    <source>
        <dbReference type="SAM" id="MobiDB-lite"/>
    </source>
</evidence>
<protein>
    <submittedName>
        <fullName evidence="2">Phosphoprotein</fullName>
    </submittedName>
</protein>
<proteinExistence type="predicted"/>
<gene>
    <name evidence="2" type="primary">P</name>
</gene>
<evidence type="ECO:0000313" key="2">
    <source>
        <dbReference type="EMBL" id="QIQ19261.1"/>
    </source>
</evidence>
<reference evidence="2" key="1">
    <citation type="submission" date="2020-01" db="EMBL/GenBank/DDBJ databases">
        <title>Genetic characterization of four genogroups of percid perhabdoviruses.</title>
        <authorList>
            <person name="Pallandre L."/>
            <person name="Luo D."/>
            <person name="Feuvrier C."/>
            <person name="Pozet F."/>
            <person name="Dacheux L."/>
            <person name="Bigarre L."/>
        </authorList>
    </citation>
    <scope>NUCLEOTIDE SEQUENCE</scope>
    <source>
        <strain evidence="2">R6146</strain>
    </source>
</reference>
<name>A0A6M3H6T0_9RHAB</name>
<sequence>MLSSNAQAKWSGVKQEIETLARGISGAGRSEENSLGIEPEKGEFKPVATSALSEFEVYTLTADEMLKEYGGDGEEEEEGDQYYAILPSDPGFQDESNPSDPSLESWTGQARDEEMEVDNDWNVHKGHLMGERTEREKTMIYREMTAMLGLFGGFLTVPTDGDHYLVAMPSSNRMDRLGDEALRNKQIERAQTKKDQKKSHAAEGSPQIPTFSVERPKQAPAAVPRPPGLVRPSKPAEQKPKKVVEKCNYVSLEGTIGRKVWDSGVNGADVNGKVANFSPLKMGWNIKDWDTRVSELGEVTTPQQLFLLMVQKSQKRNIYKRKYVNFSIVE</sequence>
<feature type="region of interest" description="Disordered" evidence="1">
    <location>
        <begin position="190"/>
        <end position="242"/>
    </location>
</feature>